<evidence type="ECO:0000313" key="3">
    <source>
        <dbReference type="Proteomes" id="UP000633219"/>
    </source>
</evidence>
<accession>A0A937CR69</accession>
<sequence length="320" mass="34223">MSRDLIDRSKGRWSCILISLGIDERFLKSKKGPCPICGGKDRFRFDNKNSSGSWICNHCGPGYGVHLHQKINGLTIAQAMADIERVLNGVSGNVTSVADAPRPVRNDLPRAKEIWDGAVAVSAGDAVAKYLKGRGLEWTPSTAIRLDPRLLYLDDEGNFAGRMPGMVAVIQDQAGEAAGIHRTYLRHDGSGQASVPMPKKVLGKLPDGGAVRLTKALEHLGIAEGIETALAAAQLFGIPTWAALTAGALEKWSPPAGTGRVTVFGDNDASFTGQAAAYGLAKRLKARGYQVDVRMPLSVGQDWNDVLRSDAANRKDQING</sequence>
<gene>
    <name evidence="2" type="ORF">JJB09_18510</name>
</gene>
<organism evidence="2 3">
    <name type="scientific">Rhizobium setariae</name>
    <dbReference type="NCBI Taxonomy" id="2801340"/>
    <lineage>
        <taxon>Bacteria</taxon>
        <taxon>Pseudomonadati</taxon>
        <taxon>Pseudomonadota</taxon>
        <taxon>Alphaproteobacteria</taxon>
        <taxon>Hyphomicrobiales</taxon>
        <taxon>Rhizobiaceae</taxon>
        <taxon>Rhizobium/Agrobacterium group</taxon>
        <taxon>Rhizobium</taxon>
    </lineage>
</organism>
<evidence type="ECO:0000313" key="2">
    <source>
        <dbReference type="EMBL" id="MBL0374017.1"/>
    </source>
</evidence>
<reference evidence="2" key="1">
    <citation type="submission" date="2021-01" db="EMBL/GenBank/DDBJ databases">
        <title>Rhizobium sp. strain KVB221 16S ribosomal RNA gene Genome sequencing and assembly.</title>
        <authorList>
            <person name="Kang M."/>
        </authorList>
    </citation>
    <scope>NUCLEOTIDE SEQUENCE</scope>
    <source>
        <strain evidence="2">KVB221</strain>
    </source>
</reference>
<dbReference type="GO" id="GO:0004386">
    <property type="term" value="F:helicase activity"/>
    <property type="evidence" value="ECO:0007669"/>
    <property type="project" value="InterPro"/>
</dbReference>
<dbReference type="Pfam" id="PF08273">
    <property type="entry name" value="Zn_Ribbon_Prim"/>
    <property type="match status" value="1"/>
</dbReference>
<proteinExistence type="predicted"/>
<dbReference type="Pfam" id="PF23639">
    <property type="entry name" value="DUF7146"/>
    <property type="match status" value="1"/>
</dbReference>
<dbReference type="Pfam" id="PF13362">
    <property type="entry name" value="Toprim_3"/>
    <property type="match status" value="1"/>
</dbReference>
<dbReference type="InterPro" id="IPR013237">
    <property type="entry name" value="Phage_T7_Gp4_N"/>
</dbReference>
<name>A0A937CR69_9HYPH</name>
<comment type="caution">
    <text evidence="2">The sequence shown here is derived from an EMBL/GenBank/DDBJ whole genome shotgun (WGS) entry which is preliminary data.</text>
</comment>
<keyword evidence="3" id="KW-1185">Reference proteome</keyword>
<dbReference type="SMART" id="SM00778">
    <property type="entry name" value="Prim_Zn_Ribbon"/>
    <property type="match status" value="1"/>
</dbReference>
<dbReference type="InterPro" id="IPR055570">
    <property type="entry name" value="DUF7146"/>
</dbReference>
<dbReference type="AlphaFoldDB" id="A0A937CR69"/>
<dbReference type="InterPro" id="IPR006171">
    <property type="entry name" value="TOPRIM_dom"/>
</dbReference>
<dbReference type="Proteomes" id="UP000633219">
    <property type="component" value="Unassembled WGS sequence"/>
</dbReference>
<dbReference type="RefSeq" id="WP_201661529.1">
    <property type="nucleotide sequence ID" value="NZ_JAEQNC010000010.1"/>
</dbReference>
<dbReference type="InterPro" id="IPR034154">
    <property type="entry name" value="TOPRIM_DnaG/twinkle"/>
</dbReference>
<feature type="domain" description="DNA primase/helicase Gp4 N-terminal Bacteriophage T7-like" evidence="1">
    <location>
        <begin position="29"/>
        <end position="65"/>
    </location>
</feature>
<dbReference type="SUPFAM" id="SSF57783">
    <property type="entry name" value="Zinc beta-ribbon"/>
    <property type="match status" value="1"/>
</dbReference>
<evidence type="ECO:0000259" key="1">
    <source>
        <dbReference type="SMART" id="SM00778"/>
    </source>
</evidence>
<dbReference type="CDD" id="cd01029">
    <property type="entry name" value="TOPRIM_primases"/>
    <property type="match status" value="1"/>
</dbReference>
<protein>
    <submittedName>
        <fullName evidence="2">Toprim domain-containing protein</fullName>
    </submittedName>
</protein>
<dbReference type="EMBL" id="JAEQNC010000010">
    <property type="protein sequence ID" value="MBL0374017.1"/>
    <property type="molecule type" value="Genomic_DNA"/>
</dbReference>
<dbReference type="GO" id="GO:0008270">
    <property type="term" value="F:zinc ion binding"/>
    <property type="evidence" value="ECO:0007669"/>
    <property type="project" value="InterPro"/>
</dbReference>